<feature type="transmembrane region" description="Helical" evidence="7">
    <location>
        <begin position="111"/>
        <end position="135"/>
    </location>
</feature>
<name>A0ABR7KCL6_9FIRM</name>
<keyword evidence="9" id="KW-1185">Reference proteome</keyword>
<dbReference type="InterPro" id="IPR003370">
    <property type="entry name" value="Chromate_transpt"/>
</dbReference>
<reference evidence="8 9" key="1">
    <citation type="submission" date="2020-08" db="EMBL/GenBank/DDBJ databases">
        <authorList>
            <person name="Liu C."/>
            <person name="Sun Q."/>
        </authorList>
    </citation>
    <scope>NUCLEOTIDE SEQUENCE [LARGE SCALE GENOMIC DNA]</scope>
    <source>
        <strain evidence="8 9">NSJ-22</strain>
    </source>
</reference>
<dbReference type="PANTHER" id="PTHR43663:SF1">
    <property type="entry name" value="CHROMATE TRANSPORTER"/>
    <property type="match status" value="1"/>
</dbReference>
<keyword evidence="5 7" id="KW-1133">Transmembrane helix</keyword>
<keyword evidence="6 7" id="KW-0472">Membrane</keyword>
<dbReference type="InterPro" id="IPR052518">
    <property type="entry name" value="CHR_Transporter"/>
</dbReference>
<dbReference type="PANTHER" id="PTHR43663">
    <property type="entry name" value="CHROMATE TRANSPORT PROTEIN-RELATED"/>
    <property type="match status" value="1"/>
</dbReference>
<evidence type="ECO:0000256" key="7">
    <source>
        <dbReference type="SAM" id="Phobius"/>
    </source>
</evidence>
<evidence type="ECO:0000256" key="6">
    <source>
        <dbReference type="ARBA" id="ARBA00023136"/>
    </source>
</evidence>
<feature type="transmembrane region" description="Helical" evidence="7">
    <location>
        <begin position="169"/>
        <end position="185"/>
    </location>
</feature>
<evidence type="ECO:0000256" key="4">
    <source>
        <dbReference type="ARBA" id="ARBA00022692"/>
    </source>
</evidence>
<protein>
    <submittedName>
        <fullName evidence="8">Chromate transporter</fullName>
    </submittedName>
</protein>
<organism evidence="8 9">
    <name type="scientific">Catenibacterium faecis</name>
    <dbReference type="NCBI Taxonomy" id="2764323"/>
    <lineage>
        <taxon>Bacteria</taxon>
        <taxon>Bacillati</taxon>
        <taxon>Bacillota</taxon>
        <taxon>Erysipelotrichia</taxon>
        <taxon>Erysipelotrichales</taxon>
        <taxon>Coprobacillaceae</taxon>
        <taxon>Catenibacterium</taxon>
    </lineage>
</organism>
<evidence type="ECO:0000256" key="3">
    <source>
        <dbReference type="ARBA" id="ARBA00022475"/>
    </source>
</evidence>
<dbReference type="EMBL" id="JACRWG010000043">
    <property type="protein sequence ID" value="MBC6010476.1"/>
    <property type="molecule type" value="Genomic_DNA"/>
</dbReference>
<feature type="transmembrane region" description="Helical" evidence="7">
    <location>
        <begin position="76"/>
        <end position="99"/>
    </location>
</feature>
<dbReference type="RefSeq" id="WP_187012663.1">
    <property type="nucleotide sequence ID" value="NZ_JACRWG010000043.1"/>
</dbReference>
<keyword evidence="4 7" id="KW-0812">Transmembrane</keyword>
<feature type="transmembrane region" description="Helical" evidence="7">
    <location>
        <begin position="141"/>
        <end position="162"/>
    </location>
</feature>
<evidence type="ECO:0000313" key="9">
    <source>
        <dbReference type="Proteomes" id="UP000603474"/>
    </source>
</evidence>
<evidence type="ECO:0000256" key="2">
    <source>
        <dbReference type="ARBA" id="ARBA00005262"/>
    </source>
</evidence>
<proteinExistence type="inferred from homology"/>
<keyword evidence="3" id="KW-1003">Cell membrane</keyword>
<comment type="similarity">
    <text evidence="2">Belongs to the chromate ion transporter (CHR) (TC 2.A.51) family.</text>
</comment>
<evidence type="ECO:0000313" key="8">
    <source>
        <dbReference type="EMBL" id="MBC6010476.1"/>
    </source>
</evidence>
<evidence type="ECO:0000256" key="5">
    <source>
        <dbReference type="ARBA" id="ARBA00022989"/>
    </source>
</evidence>
<comment type="subcellular location">
    <subcellularLocation>
        <location evidence="1">Cell membrane</location>
        <topology evidence="1">Multi-pass membrane protein</topology>
    </subcellularLocation>
</comment>
<accession>A0ABR7KCL6</accession>
<gene>
    <name evidence="8" type="ORF">H8909_09520</name>
</gene>
<sequence length="186" mass="20747">MIYLQLFLSFLQIGAFSFGGGYAAMPLIQSQIVDLHHWLDFKEFTDLITISQMTPGPIAINSATFVGTKIAGIPGAIAATLGCILPSCILVTIIAYFYLKYRHMRFLQNILNYLRPAVVALIATAGVTIMISALFGSEATIILNNFRIHQLIIFLFCVFMLWYKKSNPIFVMILSGILNVIYQTII</sequence>
<comment type="caution">
    <text evidence="8">The sequence shown here is derived from an EMBL/GenBank/DDBJ whole genome shotgun (WGS) entry which is preliminary data.</text>
</comment>
<dbReference type="Pfam" id="PF02417">
    <property type="entry name" value="Chromate_transp"/>
    <property type="match status" value="1"/>
</dbReference>
<dbReference type="Proteomes" id="UP000603474">
    <property type="component" value="Unassembled WGS sequence"/>
</dbReference>
<evidence type="ECO:0000256" key="1">
    <source>
        <dbReference type="ARBA" id="ARBA00004651"/>
    </source>
</evidence>